<dbReference type="Gene3D" id="1.10.1470.10">
    <property type="entry name" value="YjbJ"/>
    <property type="match status" value="1"/>
</dbReference>
<evidence type="ECO:0000313" key="2">
    <source>
        <dbReference type="EMBL" id="GFE66913.1"/>
    </source>
</evidence>
<evidence type="ECO:0000313" key="3">
    <source>
        <dbReference type="Proteomes" id="UP000436822"/>
    </source>
</evidence>
<feature type="region of interest" description="Disordered" evidence="1">
    <location>
        <begin position="85"/>
        <end position="115"/>
    </location>
</feature>
<dbReference type="AlphaFoldDB" id="A0A6N6JKR3"/>
<reference evidence="2 3" key="1">
    <citation type="submission" date="2019-12" db="EMBL/GenBank/DDBJ databases">
        <title>Litoreibacter badius sp. nov., a novel bacteriochlorophyll a-containing bacterium in the genus Litoreibacter.</title>
        <authorList>
            <person name="Kanamuro M."/>
            <person name="Takabe Y."/>
            <person name="Mori K."/>
            <person name="Takaichi S."/>
            <person name="Hanada S."/>
        </authorList>
    </citation>
    <scope>NUCLEOTIDE SEQUENCE [LARGE SCALE GENOMIC DNA]</scope>
    <source>
        <strain evidence="2 3">K6</strain>
    </source>
</reference>
<dbReference type="InterPro" id="IPR036629">
    <property type="entry name" value="YjbJ_sf"/>
</dbReference>
<accession>A0A6N6JKR3</accession>
<keyword evidence="3" id="KW-1185">Reference proteome</keyword>
<gene>
    <name evidence="2" type="ORF">KIN_39870</name>
</gene>
<dbReference type="EMBL" id="BLJE01000006">
    <property type="protein sequence ID" value="GFE66913.1"/>
    <property type="molecule type" value="Genomic_DNA"/>
</dbReference>
<dbReference type="RefSeq" id="WP_243144987.1">
    <property type="nucleotide sequence ID" value="NZ_BLJE01000006.1"/>
</dbReference>
<evidence type="ECO:0000256" key="1">
    <source>
        <dbReference type="SAM" id="MobiDB-lite"/>
    </source>
</evidence>
<comment type="caution">
    <text evidence="2">The sequence shown here is derived from an EMBL/GenBank/DDBJ whole genome shotgun (WGS) entry which is preliminary data.</text>
</comment>
<protein>
    <submittedName>
        <fullName evidence="2">Uncharacterized protein</fullName>
    </submittedName>
</protein>
<proteinExistence type="predicted"/>
<dbReference type="Proteomes" id="UP000436822">
    <property type="component" value="Unassembled WGS sequence"/>
</dbReference>
<organism evidence="2 3">
    <name type="scientific">Litoreibacter roseus</name>
    <dbReference type="NCBI Taxonomy" id="2601869"/>
    <lineage>
        <taxon>Bacteria</taxon>
        <taxon>Pseudomonadati</taxon>
        <taxon>Pseudomonadota</taxon>
        <taxon>Alphaproteobacteria</taxon>
        <taxon>Rhodobacterales</taxon>
        <taxon>Roseobacteraceae</taxon>
        <taxon>Litoreibacter</taxon>
    </lineage>
</organism>
<feature type="compositionally biased region" description="Basic and acidic residues" evidence="1">
    <location>
        <begin position="97"/>
        <end position="108"/>
    </location>
</feature>
<sequence length="115" mass="13020">MMTWTQVSNNWTAFSAPILQRWPELDENRLINIAGDRRLLAAEIADKHTRSEIEADEEIAEWLNSEMPADVMADEHNDNMAILRSAEEIPEGEGPLDDDKTFGDDNKLENPVGRA</sequence>
<name>A0A6N6JKR3_9RHOB</name>